<evidence type="ECO:0000313" key="3">
    <source>
        <dbReference type="Proteomes" id="UP000253834"/>
    </source>
</evidence>
<dbReference type="InterPro" id="IPR055365">
    <property type="entry name" value="PH_SunI-like"/>
</dbReference>
<dbReference type="EMBL" id="CP022674">
    <property type="protein sequence ID" value="AXI29347.1"/>
    <property type="molecule type" value="Genomic_DNA"/>
</dbReference>
<evidence type="ECO:0000313" key="2">
    <source>
        <dbReference type="EMBL" id="AXI29347.1"/>
    </source>
</evidence>
<evidence type="ECO:0000259" key="1">
    <source>
        <dbReference type="Pfam" id="PF23491"/>
    </source>
</evidence>
<dbReference type="Pfam" id="PF23491">
    <property type="entry name" value="bPH_8"/>
    <property type="match status" value="1"/>
</dbReference>
<protein>
    <recommendedName>
        <fullName evidence="1">Sublancin immunity protein SunI-like PH domain-containing protein</fullName>
    </recommendedName>
</protein>
<dbReference type="RefSeq" id="WP_114895388.1">
    <property type="nucleotide sequence ID" value="NZ_CP022674.1"/>
</dbReference>
<accession>A0AA86IE12</accession>
<proteinExistence type="predicted"/>
<sequence>MVTVGIDVKKTEKELIIKWQLAQFNIALEDIIEVTEDDTYGGKEAEAIRIGPPYGTTDRIFIKTKKQNYILFTTNKATILNRINS</sequence>
<gene>
    <name evidence="2" type="ORF">CIB87_10100</name>
</gene>
<dbReference type="AlphaFoldDB" id="A0AA86IE12"/>
<reference evidence="2 3" key="1">
    <citation type="submission" date="2017-07" db="EMBL/GenBank/DDBJ databases">
        <title>Isolation and development of strain Bacillus megaterium SR7 for enhanced growth and metabolite production under supercritical carbon dioxide.</title>
        <authorList>
            <person name="Freedman A.J.E."/>
            <person name="Peet K.C."/>
            <person name="Boock J.T."/>
            <person name="Penn K."/>
            <person name="Prather K.L.J."/>
            <person name="Thompson J.R."/>
        </authorList>
    </citation>
    <scope>NUCLEOTIDE SEQUENCE [LARGE SCALE GENOMIC DNA]</scope>
    <source>
        <strain evidence="2 3">SR7</strain>
    </source>
</reference>
<feature type="domain" description="Sublancin immunity protein SunI-like PH" evidence="1">
    <location>
        <begin position="5"/>
        <end position="85"/>
    </location>
</feature>
<name>A0AA86IE12_PRIMG</name>
<dbReference type="Proteomes" id="UP000253834">
    <property type="component" value="Chromosome"/>
</dbReference>
<organism evidence="2 3">
    <name type="scientific">Priestia megaterium</name>
    <name type="common">Bacillus megaterium</name>
    <dbReference type="NCBI Taxonomy" id="1404"/>
    <lineage>
        <taxon>Bacteria</taxon>
        <taxon>Bacillati</taxon>
        <taxon>Bacillota</taxon>
        <taxon>Bacilli</taxon>
        <taxon>Bacillales</taxon>
        <taxon>Bacillaceae</taxon>
        <taxon>Priestia</taxon>
    </lineage>
</organism>